<comment type="caution">
    <text evidence="4">The sequence shown here is derived from an EMBL/GenBank/DDBJ whole genome shotgun (WGS) entry which is preliminary data.</text>
</comment>
<dbReference type="SUPFAM" id="SSF52833">
    <property type="entry name" value="Thioredoxin-like"/>
    <property type="match status" value="1"/>
</dbReference>
<dbReference type="SFLD" id="SFLDG00358">
    <property type="entry name" value="Main_(cytGST)"/>
    <property type="match status" value="1"/>
</dbReference>
<sequence length="220" mass="23846">MAKGAHLKLYTYFRSSAAYRVRIALNLKGLTPEMVPVHLVRGGGEQRQPAFLALNPQGLVPALEDEGHVLTQSLAIIEYLDETHPVPPLLPGDPAGRARVRAIAQSIACEIHPLNNLRVLGYLTGTLGVTDAQKHAWCRHWVQTGFAALEARLATDPATGRYCHGEAPTLADCLLVPQLFNARRFEVDLAPYPTLCRIEAACLALDAFVAAAPERQADAA</sequence>
<dbReference type="InterPro" id="IPR034330">
    <property type="entry name" value="GST_Zeta_C"/>
</dbReference>
<dbReference type="PANTHER" id="PTHR42673">
    <property type="entry name" value="MALEYLACETOACETATE ISOMERASE"/>
    <property type="match status" value="1"/>
</dbReference>
<comment type="similarity">
    <text evidence="1">Belongs to the GST superfamily. Zeta family.</text>
</comment>
<dbReference type="GO" id="GO:0050077">
    <property type="term" value="F:maleylpyruvate isomerase activity"/>
    <property type="evidence" value="ECO:0007669"/>
    <property type="project" value="UniProtKB-EC"/>
</dbReference>
<dbReference type="SFLD" id="SFLDS00019">
    <property type="entry name" value="Glutathione_Transferase_(cytos"/>
    <property type="match status" value="1"/>
</dbReference>
<gene>
    <name evidence="4" type="ORF">GGR36_001469</name>
</gene>
<dbReference type="AlphaFoldDB" id="A0A840BF56"/>
<dbReference type="InterPro" id="IPR005955">
    <property type="entry name" value="GST_Zeta"/>
</dbReference>
<dbReference type="InterPro" id="IPR004045">
    <property type="entry name" value="Glutathione_S-Trfase_N"/>
</dbReference>
<dbReference type="InterPro" id="IPR034333">
    <property type="entry name" value="GST_Zeta_N"/>
</dbReference>
<dbReference type="Proteomes" id="UP000561045">
    <property type="component" value="Unassembled WGS sequence"/>
</dbReference>
<keyword evidence="4" id="KW-0670">Pyruvate</keyword>
<dbReference type="CDD" id="cd03042">
    <property type="entry name" value="GST_N_Zeta"/>
    <property type="match status" value="1"/>
</dbReference>
<dbReference type="InterPro" id="IPR036282">
    <property type="entry name" value="Glutathione-S-Trfase_C_sf"/>
</dbReference>
<evidence type="ECO:0000256" key="1">
    <source>
        <dbReference type="ARBA" id="ARBA00010007"/>
    </source>
</evidence>
<dbReference type="PROSITE" id="PS50405">
    <property type="entry name" value="GST_CTER"/>
    <property type="match status" value="1"/>
</dbReference>
<dbReference type="GO" id="GO:0016034">
    <property type="term" value="F:maleylacetoacetate isomerase activity"/>
    <property type="evidence" value="ECO:0007669"/>
    <property type="project" value="UniProtKB-EC"/>
</dbReference>
<keyword evidence="4" id="KW-0413">Isomerase</keyword>
<dbReference type="Pfam" id="PF13410">
    <property type="entry name" value="GST_C_2"/>
    <property type="match status" value="1"/>
</dbReference>
<dbReference type="Pfam" id="PF13417">
    <property type="entry name" value="GST_N_3"/>
    <property type="match status" value="1"/>
</dbReference>
<dbReference type="PROSITE" id="PS50404">
    <property type="entry name" value="GST_NTER"/>
    <property type="match status" value="1"/>
</dbReference>
<dbReference type="SUPFAM" id="SSF47616">
    <property type="entry name" value="GST C-terminal domain-like"/>
    <property type="match status" value="1"/>
</dbReference>
<dbReference type="InterPro" id="IPR010987">
    <property type="entry name" value="Glutathione-S-Trfase_C-like"/>
</dbReference>
<dbReference type="EMBL" id="JACIET010000001">
    <property type="protein sequence ID" value="MBB4012161.1"/>
    <property type="molecule type" value="Genomic_DNA"/>
</dbReference>
<protein>
    <submittedName>
        <fullName evidence="4">Maleylacetoacetate isomerase/maleylpyruvate isomerase</fullName>
        <ecNumber evidence="4">5.2.1.2</ecNumber>
        <ecNumber evidence="4">5.2.1.4</ecNumber>
    </submittedName>
</protein>
<dbReference type="InterPro" id="IPR040079">
    <property type="entry name" value="Glutathione_S-Trfase"/>
</dbReference>
<dbReference type="NCBIfam" id="TIGR01262">
    <property type="entry name" value="maiA"/>
    <property type="match status" value="1"/>
</dbReference>
<dbReference type="FunFam" id="1.20.1050.10:FF:000017">
    <property type="entry name" value="Maleylacetoacetate isomerase"/>
    <property type="match status" value="1"/>
</dbReference>
<accession>A0A840BF56</accession>
<evidence type="ECO:0000259" key="3">
    <source>
        <dbReference type="PROSITE" id="PS50405"/>
    </source>
</evidence>
<dbReference type="Gene3D" id="1.20.1050.10">
    <property type="match status" value="1"/>
</dbReference>
<evidence type="ECO:0000313" key="4">
    <source>
        <dbReference type="EMBL" id="MBB4012161.1"/>
    </source>
</evidence>
<dbReference type="GO" id="GO:0006559">
    <property type="term" value="P:L-phenylalanine catabolic process"/>
    <property type="evidence" value="ECO:0007669"/>
    <property type="project" value="TreeGrafter"/>
</dbReference>
<evidence type="ECO:0000313" key="5">
    <source>
        <dbReference type="Proteomes" id="UP000561045"/>
    </source>
</evidence>
<proteinExistence type="inferred from homology"/>
<evidence type="ECO:0000259" key="2">
    <source>
        <dbReference type="PROSITE" id="PS50404"/>
    </source>
</evidence>
<dbReference type="EC" id="5.2.1.4" evidence="4"/>
<dbReference type="GO" id="GO:0004364">
    <property type="term" value="F:glutathione transferase activity"/>
    <property type="evidence" value="ECO:0007669"/>
    <property type="project" value="TreeGrafter"/>
</dbReference>
<dbReference type="InterPro" id="IPR036249">
    <property type="entry name" value="Thioredoxin-like_sf"/>
</dbReference>
<dbReference type="Gene3D" id="3.40.30.10">
    <property type="entry name" value="Glutaredoxin"/>
    <property type="match status" value="1"/>
</dbReference>
<dbReference type="PANTHER" id="PTHR42673:SF21">
    <property type="entry name" value="GLUTATHIONE S-TRANSFERASE YFCF"/>
    <property type="match status" value="1"/>
</dbReference>
<reference evidence="4 5" key="1">
    <citation type="submission" date="2020-08" db="EMBL/GenBank/DDBJ databases">
        <title>Genomic Encyclopedia of Type Strains, Phase IV (KMG-IV): sequencing the most valuable type-strain genomes for metagenomic binning, comparative biology and taxonomic classification.</title>
        <authorList>
            <person name="Goeker M."/>
        </authorList>
    </citation>
    <scope>NUCLEOTIDE SEQUENCE [LARGE SCALE GENOMIC DNA]</scope>
    <source>
        <strain evidence="4 5">DSM 106739</strain>
    </source>
</reference>
<organism evidence="4 5">
    <name type="scientific">Niveibacterium umoris</name>
    <dbReference type="NCBI Taxonomy" id="1193620"/>
    <lineage>
        <taxon>Bacteria</taxon>
        <taxon>Pseudomonadati</taxon>
        <taxon>Pseudomonadota</taxon>
        <taxon>Betaproteobacteria</taxon>
        <taxon>Rhodocyclales</taxon>
        <taxon>Rhodocyclaceae</taxon>
        <taxon>Niveibacterium</taxon>
    </lineage>
</organism>
<dbReference type="CDD" id="cd03191">
    <property type="entry name" value="GST_C_Zeta"/>
    <property type="match status" value="1"/>
</dbReference>
<keyword evidence="5" id="KW-1185">Reference proteome</keyword>
<dbReference type="GO" id="GO:0005737">
    <property type="term" value="C:cytoplasm"/>
    <property type="evidence" value="ECO:0007669"/>
    <property type="project" value="InterPro"/>
</dbReference>
<dbReference type="EC" id="5.2.1.2" evidence="4"/>
<feature type="domain" description="GST N-terminal" evidence="2">
    <location>
        <begin position="5"/>
        <end position="88"/>
    </location>
</feature>
<dbReference type="GO" id="GO:0006749">
    <property type="term" value="P:glutathione metabolic process"/>
    <property type="evidence" value="ECO:0007669"/>
    <property type="project" value="TreeGrafter"/>
</dbReference>
<name>A0A840BF56_9RHOO</name>
<feature type="domain" description="GST C-terminal" evidence="3">
    <location>
        <begin position="93"/>
        <end position="220"/>
    </location>
</feature>